<name>A0A7G5H106_9BACT</name>
<keyword evidence="2" id="KW-1185">Reference proteome</keyword>
<gene>
    <name evidence="1" type="ORF">H3H32_07720</name>
</gene>
<dbReference type="RefSeq" id="WP_182462150.1">
    <property type="nucleotide sequence ID" value="NZ_CP059732.1"/>
</dbReference>
<reference evidence="1 2" key="1">
    <citation type="submission" date="2020-07" db="EMBL/GenBank/DDBJ databases">
        <title>Spirosoma foliorum sp. nov., isolated from the leaves on the Nejang mountain Korea, Republic of.</title>
        <authorList>
            <person name="Ho H."/>
            <person name="Lee Y.-J."/>
            <person name="Nurcahyanto D.-A."/>
            <person name="Kim S.-G."/>
        </authorList>
    </citation>
    <scope>NUCLEOTIDE SEQUENCE [LARGE SCALE GENOMIC DNA]</scope>
    <source>
        <strain evidence="1 2">PL0136</strain>
    </source>
</reference>
<proteinExistence type="predicted"/>
<dbReference type="NCBIfam" id="TIGR03643">
    <property type="entry name" value="TIGR03643 family protein"/>
    <property type="match status" value="1"/>
</dbReference>
<dbReference type="Pfam" id="PF10985">
    <property type="entry name" value="DUF2805"/>
    <property type="match status" value="1"/>
</dbReference>
<sequence>MKTNRLIPLLTETDLDRIVEMAWEDRTPFEAIQSQFGLSEQMVIELMRTQLKPSSWRRWRSRVQGRQTKHATLSAVDDARFKSNQQRIITHNKLAKR</sequence>
<accession>A0A7G5H106</accession>
<evidence type="ECO:0000313" key="2">
    <source>
        <dbReference type="Proteomes" id="UP000515369"/>
    </source>
</evidence>
<dbReference type="KEGG" id="sfol:H3H32_07720"/>
<dbReference type="Proteomes" id="UP000515369">
    <property type="component" value="Chromosome"/>
</dbReference>
<dbReference type="AlphaFoldDB" id="A0A7G5H106"/>
<organism evidence="1 2">
    <name type="scientific">Spirosoma foliorum</name>
    <dbReference type="NCBI Taxonomy" id="2710596"/>
    <lineage>
        <taxon>Bacteria</taxon>
        <taxon>Pseudomonadati</taxon>
        <taxon>Bacteroidota</taxon>
        <taxon>Cytophagia</taxon>
        <taxon>Cytophagales</taxon>
        <taxon>Cytophagaceae</taxon>
        <taxon>Spirosoma</taxon>
    </lineage>
</organism>
<evidence type="ECO:0000313" key="1">
    <source>
        <dbReference type="EMBL" id="QMW04798.1"/>
    </source>
</evidence>
<dbReference type="InterPro" id="IPR019882">
    <property type="entry name" value="CHP03643"/>
</dbReference>
<protein>
    <submittedName>
        <fullName evidence="1">TIGR03643 family protein</fullName>
    </submittedName>
</protein>
<dbReference type="EMBL" id="CP059732">
    <property type="protein sequence ID" value="QMW04798.1"/>
    <property type="molecule type" value="Genomic_DNA"/>
</dbReference>